<dbReference type="RefSeq" id="XP_024689035.1">
    <property type="nucleotide sequence ID" value="XM_024842099.1"/>
</dbReference>
<feature type="region of interest" description="Disordered" evidence="1">
    <location>
        <begin position="19"/>
        <end position="51"/>
    </location>
</feature>
<name>A0A2I1CS51_ASPC2</name>
<organism evidence="2 3">
    <name type="scientific">Aspergillus campestris (strain IBT 28561)</name>
    <dbReference type="NCBI Taxonomy" id="1392248"/>
    <lineage>
        <taxon>Eukaryota</taxon>
        <taxon>Fungi</taxon>
        <taxon>Dikarya</taxon>
        <taxon>Ascomycota</taxon>
        <taxon>Pezizomycotina</taxon>
        <taxon>Eurotiomycetes</taxon>
        <taxon>Eurotiomycetidae</taxon>
        <taxon>Eurotiales</taxon>
        <taxon>Aspergillaceae</taxon>
        <taxon>Aspergillus</taxon>
        <taxon>Aspergillus subgen. Circumdati</taxon>
    </lineage>
</organism>
<evidence type="ECO:0000256" key="1">
    <source>
        <dbReference type="SAM" id="MobiDB-lite"/>
    </source>
</evidence>
<comment type="caution">
    <text evidence="2">The sequence shown here is derived from an EMBL/GenBank/DDBJ whole genome shotgun (WGS) entry which is preliminary data.</text>
</comment>
<evidence type="ECO:0000313" key="2">
    <source>
        <dbReference type="EMBL" id="PKY00441.1"/>
    </source>
</evidence>
<dbReference type="EMBL" id="MSFM01000014">
    <property type="protein sequence ID" value="PKY00441.1"/>
    <property type="molecule type" value="Genomic_DNA"/>
</dbReference>
<dbReference type="Proteomes" id="UP000234254">
    <property type="component" value="Unassembled WGS sequence"/>
</dbReference>
<keyword evidence="3" id="KW-1185">Reference proteome</keyword>
<dbReference type="GeneID" id="36549628"/>
<accession>A0A2I1CS51</accession>
<protein>
    <submittedName>
        <fullName evidence="2">Uncharacterized protein</fullName>
    </submittedName>
</protein>
<reference evidence="2" key="1">
    <citation type="submission" date="2016-12" db="EMBL/GenBank/DDBJ databases">
        <title>The genomes of Aspergillus section Nigri reveals drivers in fungal speciation.</title>
        <authorList>
            <consortium name="DOE Joint Genome Institute"/>
            <person name="Vesth T.C."/>
            <person name="Nybo J."/>
            <person name="Theobald S."/>
            <person name="Brandl J."/>
            <person name="Frisvad J.C."/>
            <person name="Nielsen K.F."/>
            <person name="Lyhne E.K."/>
            <person name="Kogle M.E."/>
            <person name="Kuo A."/>
            <person name="Riley R."/>
            <person name="Clum A."/>
            <person name="Nolan M."/>
            <person name="Lipzen A."/>
            <person name="Salamov A."/>
            <person name="Henrissat B."/>
            <person name="Wiebenga A."/>
            <person name="De vries R.P."/>
            <person name="Grigoriev I.V."/>
            <person name="Mortensen U.H."/>
            <person name="Andersen M.R."/>
            <person name="Baker S.E."/>
        </authorList>
    </citation>
    <scope>NUCLEOTIDE SEQUENCE</scope>
    <source>
        <strain evidence="2">IBT 28561</strain>
    </source>
</reference>
<evidence type="ECO:0000313" key="3">
    <source>
        <dbReference type="Proteomes" id="UP000234254"/>
    </source>
</evidence>
<gene>
    <name evidence="2" type="ORF">P168DRAFT_68179</name>
</gene>
<sequence length="102" mass="11330">MVLKLPLLRTLAGALWQRPRPPRPPTMLVRRSAKPSRKEPTSGMVSAEDEANPLSRLSLTRARLHHCGRGLAATSWSIGTFSARVWSHRQGTIQSLYPCSIC</sequence>
<proteinExistence type="predicted"/>
<dbReference type="VEuPathDB" id="FungiDB:P168DRAFT_68179"/>
<dbReference type="AlphaFoldDB" id="A0A2I1CS51"/>